<dbReference type="InterPro" id="IPR045524">
    <property type="entry name" value="DUF6473"/>
</dbReference>
<dbReference type="Pfam" id="PF20078">
    <property type="entry name" value="DUF6473"/>
    <property type="match status" value="1"/>
</dbReference>
<dbReference type="AlphaFoldDB" id="A0A1H8CMZ0"/>
<gene>
    <name evidence="2" type="ORF">SAMN04488011_10210</name>
</gene>
<feature type="domain" description="DUF6473" evidence="1">
    <location>
        <begin position="1"/>
        <end position="273"/>
    </location>
</feature>
<evidence type="ECO:0000313" key="2">
    <source>
        <dbReference type="EMBL" id="SEM96513.1"/>
    </source>
</evidence>
<dbReference type="RefSeq" id="WP_091844412.1">
    <property type="nucleotide sequence ID" value="NZ_FOCM01000002.1"/>
</dbReference>
<dbReference type="EMBL" id="FOCM01000002">
    <property type="protein sequence ID" value="SEM96513.1"/>
    <property type="molecule type" value="Genomic_DNA"/>
</dbReference>
<protein>
    <recommendedName>
        <fullName evidence="1">DUF6473 domain-containing protein</fullName>
    </recommendedName>
</protein>
<dbReference type="Proteomes" id="UP000199372">
    <property type="component" value="Unassembled WGS sequence"/>
</dbReference>
<organism evidence="2 3">
    <name type="scientific">Palleronia pelagia</name>
    <dbReference type="NCBI Taxonomy" id="387096"/>
    <lineage>
        <taxon>Bacteria</taxon>
        <taxon>Pseudomonadati</taxon>
        <taxon>Pseudomonadota</taxon>
        <taxon>Alphaproteobacteria</taxon>
        <taxon>Rhodobacterales</taxon>
        <taxon>Roseobacteraceae</taxon>
        <taxon>Palleronia</taxon>
    </lineage>
</organism>
<name>A0A1H8CMZ0_9RHOB</name>
<evidence type="ECO:0000313" key="3">
    <source>
        <dbReference type="Proteomes" id="UP000199372"/>
    </source>
</evidence>
<sequence>MAIERLGQGPLDYAVCTYGASRLRCRGPRRHLDGGDYVAVLGGIETFGRFIEQPYPDLLEGALGMKCVNLGVPHTGLDAWLADETFLDICAGARVTVIAVPGAHMLRNRFYTLHTRRNDRVVRQTEFLERVYPDLDLSQNFFVRHLLADLAAKSERRFALIRTELQSLWVSRMNQLCARIGGDVVLVWLGERSPDAGGNLPDDGDPPLVSREMLRALRGRIKATIEVIDASDTREAALEAKVFAPHEAEAAQRVPGPLAHVRVAESLARVLRSQLDLKGPAGPRLQRRSA</sequence>
<dbReference type="OrthoDB" id="7838347at2"/>
<evidence type="ECO:0000259" key="1">
    <source>
        <dbReference type="Pfam" id="PF20078"/>
    </source>
</evidence>
<reference evidence="3" key="1">
    <citation type="submission" date="2016-10" db="EMBL/GenBank/DDBJ databases">
        <authorList>
            <person name="Varghese N."/>
            <person name="Submissions S."/>
        </authorList>
    </citation>
    <scope>NUCLEOTIDE SEQUENCE [LARGE SCALE GENOMIC DNA]</scope>
    <source>
        <strain evidence="3">DSM 26893</strain>
    </source>
</reference>
<proteinExistence type="predicted"/>
<keyword evidence="3" id="KW-1185">Reference proteome</keyword>
<accession>A0A1H8CMZ0</accession>